<dbReference type="InterPro" id="IPR000210">
    <property type="entry name" value="BTB/POZ_dom"/>
</dbReference>
<dbReference type="AlphaFoldDB" id="A0A179FR85"/>
<dbReference type="PANTHER" id="PTHR47843">
    <property type="entry name" value="BTB DOMAIN-CONTAINING PROTEIN-RELATED"/>
    <property type="match status" value="1"/>
</dbReference>
<dbReference type="EMBL" id="LSBJ02000003">
    <property type="protein sequence ID" value="OAQ68112.1"/>
    <property type="molecule type" value="Genomic_DNA"/>
</dbReference>
<evidence type="ECO:0000313" key="2">
    <source>
        <dbReference type="EMBL" id="OAQ68112.1"/>
    </source>
</evidence>
<keyword evidence="3" id="KW-1185">Reference proteome</keyword>
<feature type="domain" description="BTB" evidence="1">
    <location>
        <begin position="9"/>
        <end position="78"/>
    </location>
</feature>
<name>A0A179FR85_METCM</name>
<dbReference type="PROSITE" id="PS50097">
    <property type="entry name" value="BTB"/>
    <property type="match status" value="1"/>
</dbReference>
<dbReference type="STRING" id="1380566.A0A179FR85"/>
<sequence length="295" mass="33520">MDPTVADSKPFRFLVGPHGHEFTIHSALVAAQSPYLNTLVNGPFEEGNEGVVKWESVDEEAFLCFWQYSYAGDYHVPKEQDACADHEEDDATTSQGDSTAFAFADNVATEIPTEAKEYDQPVEEYVRASKNNKKRCKKCRSALYDEPEPMAEPKPKPFPSKGDHLWAVFINLRSRNVGLEKELLTESPGHHLLCHARVYVLADCYGISQLMEISYNKLHQAMCQFVLQTESLVDVIALIHYCYEELVPERLKKLVVMYTACKVETLWKDKQFQHILEEHGDFARAVIGTLISRLS</sequence>
<evidence type="ECO:0000313" key="3">
    <source>
        <dbReference type="Proteomes" id="UP000078397"/>
    </source>
</evidence>
<dbReference type="PANTHER" id="PTHR47843:SF2">
    <property type="entry name" value="BTB DOMAIN-CONTAINING PROTEIN"/>
    <property type="match status" value="1"/>
</dbReference>
<dbReference type="RefSeq" id="XP_018144962.1">
    <property type="nucleotide sequence ID" value="XM_018283761.1"/>
</dbReference>
<dbReference type="Pfam" id="PF00651">
    <property type="entry name" value="BTB"/>
    <property type="match status" value="1"/>
</dbReference>
<dbReference type="Proteomes" id="UP000078397">
    <property type="component" value="Unassembled WGS sequence"/>
</dbReference>
<accession>A0A179FR85</accession>
<dbReference type="OrthoDB" id="9997739at2759"/>
<dbReference type="KEGG" id="pchm:VFPPC_04401"/>
<organism evidence="2 3">
    <name type="scientific">Pochonia chlamydosporia 170</name>
    <dbReference type="NCBI Taxonomy" id="1380566"/>
    <lineage>
        <taxon>Eukaryota</taxon>
        <taxon>Fungi</taxon>
        <taxon>Dikarya</taxon>
        <taxon>Ascomycota</taxon>
        <taxon>Pezizomycotina</taxon>
        <taxon>Sordariomycetes</taxon>
        <taxon>Hypocreomycetidae</taxon>
        <taxon>Hypocreales</taxon>
        <taxon>Clavicipitaceae</taxon>
        <taxon>Pochonia</taxon>
    </lineage>
</organism>
<dbReference type="SUPFAM" id="SSF54695">
    <property type="entry name" value="POZ domain"/>
    <property type="match status" value="1"/>
</dbReference>
<proteinExistence type="predicted"/>
<reference evidence="2 3" key="1">
    <citation type="journal article" date="2016" name="PLoS Pathog.">
        <title>Biosynthesis of antibiotic leucinostatins in bio-control fungus Purpureocillium lilacinum and their inhibition on phytophthora revealed by genome mining.</title>
        <authorList>
            <person name="Wang G."/>
            <person name="Liu Z."/>
            <person name="Lin R."/>
            <person name="Li E."/>
            <person name="Mao Z."/>
            <person name="Ling J."/>
            <person name="Yang Y."/>
            <person name="Yin W.B."/>
            <person name="Xie B."/>
        </authorList>
    </citation>
    <scope>NUCLEOTIDE SEQUENCE [LARGE SCALE GENOMIC DNA]</scope>
    <source>
        <strain evidence="2">170</strain>
    </source>
</reference>
<dbReference type="InterPro" id="IPR011333">
    <property type="entry name" value="SKP1/BTB/POZ_sf"/>
</dbReference>
<evidence type="ECO:0000259" key="1">
    <source>
        <dbReference type="PROSITE" id="PS50097"/>
    </source>
</evidence>
<gene>
    <name evidence="2" type="ORF">VFPPC_04401</name>
</gene>
<dbReference type="Gene3D" id="3.30.710.10">
    <property type="entry name" value="Potassium Channel Kv1.1, Chain A"/>
    <property type="match status" value="1"/>
</dbReference>
<dbReference type="GeneID" id="28847755"/>
<protein>
    <submittedName>
        <fullName evidence="2">BTB/POZ-like protein</fullName>
    </submittedName>
</protein>
<comment type="caution">
    <text evidence="2">The sequence shown here is derived from an EMBL/GenBank/DDBJ whole genome shotgun (WGS) entry which is preliminary data.</text>
</comment>